<dbReference type="Gene3D" id="2.70.130.10">
    <property type="entry name" value="Mannose-6-phosphate receptor binding domain"/>
    <property type="match status" value="1"/>
</dbReference>
<keyword evidence="5 14" id="KW-0732">Signal</keyword>
<feature type="transmembrane region" description="Helical" evidence="13">
    <location>
        <begin position="340"/>
        <end position="361"/>
    </location>
</feature>
<keyword evidence="4 13" id="KW-0812">Transmembrane</keyword>
<keyword evidence="11" id="KW-0175">Coiled coil</keyword>
<dbReference type="InterPro" id="IPR028146">
    <property type="entry name" value="PRKCSH_N"/>
</dbReference>
<feature type="transmembrane region" description="Helical" evidence="13">
    <location>
        <begin position="306"/>
        <end position="328"/>
    </location>
</feature>
<dbReference type="PANTHER" id="PTHR12630:SF1">
    <property type="entry name" value="GLUCOSIDASE 2 SUBUNIT BETA"/>
    <property type="match status" value="1"/>
</dbReference>
<evidence type="ECO:0000313" key="19">
    <source>
        <dbReference type="Proteomes" id="UP000549394"/>
    </source>
</evidence>
<sequence length="774" mass="87786">MMLISCLFLTIFIGSASSINYDDCGRKISCYRDPSDCKDNCEVAISWKTSGDQIQFEMYTKKDDYVAIGFSTDKKMGQDSVIACQKSENGLVEVQLYRNIDVGKIEKLELSGITNITGKAESDELSCTFSRNQVYNNSKIYDLTKKKKYYLLVAQGSVKKDTIEKHRKVGILKSQIPFTKLVNVIGSKVRASGMVKAHGILMVMAWMILVPIGAITARYYRTFFRSEKTPGETWFFIHWFCMGSAAILTIIGAVLIFVHAGGFITYDTMPMKLHPILGVVTIALAVLNPIMGIIKPDESSSLRPIFNWLHRLGGMSAGILGFVNVMIGTRMPAANVRRTMLWWILSLLILLILFGIILELLGCEEEDDDGKDDEETGMKKLGSEKDEEKQLKGEEKEKYSGKDDDQDSNSDNEDTPKSKSDNRRKTRQTLYAALHPACISIEPKINIEDQSDLNRWKERLKSKMDTIRKEQEKLQNMLKNDFAITNKPQSNNIPAERNEKANREMFKVVGVHKDDIHQYRPDENNMFKCISSNVKIPFKNVNDDYCDCPDQSDEPGTSACPNSRFYCTFQLSMSKRSAKWVPSGSVGDSICDCCDGSDEWQRFNDIKNPKNDVYNKLQVYHTPCVDLCTELRNQKQQEEEIRILAASTRMKYVKQGKDAPSGEDYGPQNVFYPLSKKCFTFKSNEYEYSICPFKEIKQTNSNSHSVSAGSQFKWLSRTPYDFSIIMTGGEGKNCPDLERSTVIKWECGLKDSVLKVSESERCRYKVLMNSPAAC</sequence>
<proteinExistence type="predicted"/>
<evidence type="ECO:0000256" key="13">
    <source>
        <dbReference type="SAM" id="Phobius"/>
    </source>
</evidence>
<dbReference type="SUPFAM" id="SSF50911">
    <property type="entry name" value="Mannose 6-phosphate receptor domain"/>
    <property type="match status" value="1"/>
</dbReference>
<dbReference type="PROSITE" id="PS50836">
    <property type="entry name" value="DOMON"/>
    <property type="match status" value="1"/>
</dbReference>
<protein>
    <recommendedName>
        <fullName evidence="2">Glucosidase 2 subunit beta</fullName>
    </recommendedName>
</protein>
<evidence type="ECO:0000256" key="8">
    <source>
        <dbReference type="ARBA" id="ARBA00022989"/>
    </source>
</evidence>
<evidence type="ECO:0000259" key="16">
    <source>
        <dbReference type="PROSITE" id="PS50939"/>
    </source>
</evidence>
<evidence type="ECO:0000313" key="18">
    <source>
        <dbReference type="EMBL" id="CAD5113573.1"/>
    </source>
</evidence>
<dbReference type="CDD" id="cd08760">
    <property type="entry name" value="Cyt_b561_FRRS1_like"/>
    <property type="match status" value="1"/>
</dbReference>
<dbReference type="AlphaFoldDB" id="A0A7I8VCY5"/>
<feature type="transmembrane region" description="Helical" evidence="13">
    <location>
        <begin position="276"/>
        <end position="294"/>
    </location>
</feature>
<dbReference type="InterPro" id="IPR005018">
    <property type="entry name" value="DOMON_domain"/>
</dbReference>
<feature type="compositionally biased region" description="Basic and acidic residues" evidence="12">
    <location>
        <begin position="414"/>
        <end position="423"/>
    </location>
</feature>
<keyword evidence="6" id="KW-0256">Endoplasmic reticulum</keyword>
<dbReference type="GO" id="GO:0016020">
    <property type="term" value="C:membrane"/>
    <property type="evidence" value="ECO:0007669"/>
    <property type="project" value="UniProtKB-SubCell"/>
</dbReference>
<dbReference type="InterPro" id="IPR036607">
    <property type="entry name" value="PRKCSH"/>
</dbReference>
<feature type="signal peptide" evidence="14">
    <location>
        <begin position="1"/>
        <end position="18"/>
    </location>
</feature>
<evidence type="ECO:0000256" key="2">
    <source>
        <dbReference type="ARBA" id="ARBA00022387"/>
    </source>
</evidence>
<feature type="coiled-coil region" evidence="11">
    <location>
        <begin position="453"/>
        <end position="480"/>
    </location>
</feature>
<feature type="domain" description="MRH" evidence="17">
    <location>
        <begin position="676"/>
        <end position="774"/>
    </location>
</feature>
<dbReference type="GO" id="GO:0017177">
    <property type="term" value="C:glucosidase II complex"/>
    <property type="evidence" value="ECO:0007669"/>
    <property type="project" value="TreeGrafter"/>
</dbReference>
<feature type="compositionally biased region" description="Acidic residues" evidence="12">
    <location>
        <begin position="366"/>
        <end position="375"/>
    </location>
</feature>
<dbReference type="SMART" id="SM00664">
    <property type="entry name" value="DoH"/>
    <property type="match status" value="1"/>
</dbReference>
<dbReference type="Pfam" id="PF13015">
    <property type="entry name" value="PRKCSH_1"/>
    <property type="match status" value="1"/>
</dbReference>
<name>A0A7I8VCY5_9ANNE</name>
<comment type="subcellular location">
    <subcellularLocation>
        <location evidence="1">Membrane</location>
    </subcellularLocation>
</comment>
<dbReference type="Pfam" id="PF12999">
    <property type="entry name" value="PRKCSH-like"/>
    <property type="match status" value="1"/>
</dbReference>
<evidence type="ECO:0000256" key="10">
    <source>
        <dbReference type="ARBA" id="ARBA00023157"/>
    </source>
</evidence>
<feature type="region of interest" description="Disordered" evidence="12">
    <location>
        <begin position="366"/>
        <end position="425"/>
    </location>
</feature>
<evidence type="ECO:0000256" key="14">
    <source>
        <dbReference type="SAM" id="SignalP"/>
    </source>
</evidence>
<feature type="transmembrane region" description="Helical" evidence="13">
    <location>
        <begin position="236"/>
        <end position="264"/>
    </location>
</feature>
<feature type="compositionally biased region" description="Acidic residues" evidence="12">
    <location>
        <begin position="404"/>
        <end position="413"/>
    </location>
</feature>
<dbReference type="PANTHER" id="PTHR12630">
    <property type="entry name" value="N-LINKED OLIGOSACCHARIDE PROCESSING"/>
    <property type="match status" value="1"/>
</dbReference>
<dbReference type="OrthoDB" id="28322at2759"/>
<keyword evidence="8 13" id="KW-1133">Transmembrane helix</keyword>
<dbReference type="InterPro" id="IPR039794">
    <property type="entry name" value="Gtb1-like"/>
</dbReference>
<dbReference type="SMART" id="SM00665">
    <property type="entry name" value="B561"/>
    <property type="match status" value="1"/>
</dbReference>
<feature type="transmembrane region" description="Helical" evidence="13">
    <location>
        <begin position="197"/>
        <end position="215"/>
    </location>
</feature>
<keyword evidence="9 13" id="KW-0472">Membrane</keyword>
<evidence type="ECO:0000256" key="1">
    <source>
        <dbReference type="ARBA" id="ARBA00004370"/>
    </source>
</evidence>
<evidence type="ECO:0000259" key="15">
    <source>
        <dbReference type="PROSITE" id="PS50836"/>
    </source>
</evidence>
<dbReference type="PROSITE" id="PS51914">
    <property type="entry name" value="MRH"/>
    <property type="match status" value="1"/>
</dbReference>
<keyword evidence="7" id="KW-0249">Electron transport</keyword>
<dbReference type="Pfam" id="PF03188">
    <property type="entry name" value="Cytochrom_B561"/>
    <property type="match status" value="1"/>
</dbReference>
<dbReference type="InterPro" id="IPR006593">
    <property type="entry name" value="Cyt_b561/ferric_Rdtase_TM"/>
</dbReference>
<dbReference type="Pfam" id="PF03351">
    <property type="entry name" value="DOMON"/>
    <property type="match status" value="1"/>
</dbReference>
<reference evidence="18 19" key="1">
    <citation type="submission" date="2020-08" db="EMBL/GenBank/DDBJ databases">
        <authorList>
            <person name="Hejnol A."/>
        </authorList>
    </citation>
    <scope>NUCLEOTIDE SEQUENCE [LARGE SCALE GENOMIC DNA]</scope>
</reference>
<dbReference type="Proteomes" id="UP000549394">
    <property type="component" value="Unassembled WGS sequence"/>
</dbReference>
<dbReference type="CDD" id="cd09628">
    <property type="entry name" value="DOMON_SDR_2_like"/>
    <property type="match status" value="1"/>
</dbReference>
<dbReference type="PROSITE" id="PS50939">
    <property type="entry name" value="CYTOCHROME_B561"/>
    <property type="match status" value="1"/>
</dbReference>
<accession>A0A7I8VCY5</accession>
<organism evidence="18 19">
    <name type="scientific">Dimorphilus gyrociliatus</name>
    <dbReference type="NCBI Taxonomy" id="2664684"/>
    <lineage>
        <taxon>Eukaryota</taxon>
        <taxon>Metazoa</taxon>
        <taxon>Spiralia</taxon>
        <taxon>Lophotrochozoa</taxon>
        <taxon>Annelida</taxon>
        <taxon>Polychaeta</taxon>
        <taxon>Polychaeta incertae sedis</taxon>
        <taxon>Dinophilidae</taxon>
        <taxon>Dimorphilus</taxon>
    </lineage>
</organism>
<evidence type="ECO:0000256" key="7">
    <source>
        <dbReference type="ARBA" id="ARBA00022982"/>
    </source>
</evidence>
<keyword evidence="19" id="KW-1185">Reference proteome</keyword>
<dbReference type="InterPro" id="IPR044865">
    <property type="entry name" value="MRH_dom"/>
</dbReference>
<keyword evidence="3" id="KW-0813">Transport</keyword>
<dbReference type="GO" id="GO:0006491">
    <property type="term" value="P:N-glycan processing"/>
    <property type="evidence" value="ECO:0007669"/>
    <property type="project" value="TreeGrafter"/>
</dbReference>
<keyword evidence="10" id="KW-1015">Disulfide bond</keyword>
<feature type="compositionally biased region" description="Basic and acidic residues" evidence="12">
    <location>
        <begin position="376"/>
        <end position="403"/>
    </location>
</feature>
<dbReference type="Gene3D" id="1.20.120.1770">
    <property type="match status" value="1"/>
</dbReference>
<evidence type="ECO:0000256" key="6">
    <source>
        <dbReference type="ARBA" id="ARBA00022824"/>
    </source>
</evidence>
<feature type="domain" description="Cytochrome b561" evidence="16">
    <location>
        <begin position="165"/>
        <end position="363"/>
    </location>
</feature>
<evidence type="ECO:0000256" key="3">
    <source>
        <dbReference type="ARBA" id="ARBA00022448"/>
    </source>
</evidence>
<feature type="domain" description="DOMON" evidence="15">
    <location>
        <begin position="41"/>
        <end position="156"/>
    </location>
</feature>
<evidence type="ECO:0000256" key="11">
    <source>
        <dbReference type="SAM" id="Coils"/>
    </source>
</evidence>
<evidence type="ECO:0000256" key="9">
    <source>
        <dbReference type="ARBA" id="ARBA00023136"/>
    </source>
</evidence>
<feature type="chain" id="PRO_5029583348" description="Glucosidase 2 subunit beta" evidence="14">
    <location>
        <begin position="19"/>
        <end position="774"/>
    </location>
</feature>
<evidence type="ECO:0000256" key="5">
    <source>
        <dbReference type="ARBA" id="ARBA00022729"/>
    </source>
</evidence>
<comment type="caution">
    <text evidence="18">The sequence shown here is derived from an EMBL/GenBank/DDBJ whole genome shotgun (WGS) entry which is preliminary data.</text>
</comment>
<dbReference type="InterPro" id="IPR009011">
    <property type="entry name" value="Man6P_isomerase_rcpt-bd_dom_sf"/>
</dbReference>
<evidence type="ECO:0000256" key="4">
    <source>
        <dbReference type="ARBA" id="ARBA00022692"/>
    </source>
</evidence>
<evidence type="ECO:0000256" key="12">
    <source>
        <dbReference type="SAM" id="MobiDB-lite"/>
    </source>
</evidence>
<dbReference type="EMBL" id="CAJFCJ010000004">
    <property type="protein sequence ID" value="CAD5113573.1"/>
    <property type="molecule type" value="Genomic_DNA"/>
</dbReference>
<evidence type="ECO:0000259" key="17">
    <source>
        <dbReference type="PROSITE" id="PS51914"/>
    </source>
</evidence>
<gene>
    <name evidence="18" type="ORF">DGYR_LOCUS2538</name>
</gene>